<dbReference type="EMBL" id="JBHTJG010000004">
    <property type="protein sequence ID" value="MFD0946893.1"/>
    <property type="molecule type" value="Genomic_DNA"/>
</dbReference>
<dbReference type="RefSeq" id="WP_264943992.1">
    <property type="nucleotide sequence ID" value="NZ_JAPDRA010000004.1"/>
</dbReference>
<proteinExistence type="predicted"/>
<feature type="compositionally biased region" description="Low complexity" evidence="1">
    <location>
        <begin position="42"/>
        <end position="53"/>
    </location>
</feature>
<feature type="signal peptide" evidence="2">
    <location>
        <begin position="1"/>
        <end position="18"/>
    </location>
</feature>
<reference evidence="4" key="1">
    <citation type="journal article" date="2019" name="Int. J. Syst. Evol. Microbiol.">
        <title>The Global Catalogue of Microorganisms (GCM) 10K type strain sequencing project: providing services to taxonomists for standard genome sequencing and annotation.</title>
        <authorList>
            <consortium name="The Broad Institute Genomics Platform"/>
            <consortium name="The Broad Institute Genome Sequencing Center for Infectious Disease"/>
            <person name="Wu L."/>
            <person name="Ma J."/>
        </authorList>
    </citation>
    <scope>NUCLEOTIDE SEQUENCE [LARGE SCALE GENOMIC DNA]</scope>
    <source>
        <strain evidence="4">CCUG 62982</strain>
    </source>
</reference>
<comment type="caution">
    <text evidence="3">The sequence shown here is derived from an EMBL/GenBank/DDBJ whole genome shotgun (WGS) entry which is preliminary data.</text>
</comment>
<dbReference type="Proteomes" id="UP001596977">
    <property type="component" value="Unassembled WGS sequence"/>
</dbReference>
<gene>
    <name evidence="3" type="ORF">ACFQ1E_11135</name>
</gene>
<evidence type="ECO:0000313" key="3">
    <source>
        <dbReference type="EMBL" id="MFD0946893.1"/>
    </source>
</evidence>
<keyword evidence="4" id="KW-1185">Reference proteome</keyword>
<keyword evidence="2" id="KW-0732">Signal</keyword>
<accession>A0ABW3H9R1</accession>
<evidence type="ECO:0000313" key="4">
    <source>
        <dbReference type="Proteomes" id="UP001596977"/>
    </source>
</evidence>
<evidence type="ECO:0000256" key="2">
    <source>
        <dbReference type="SAM" id="SignalP"/>
    </source>
</evidence>
<protein>
    <recommendedName>
        <fullName evidence="5">Lipoprotein</fullName>
    </recommendedName>
</protein>
<name>A0ABW3H9R1_9SPHN</name>
<evidence type="ECO:0000256" key="1">
    <source>
        <dbReference type="SAM" id="MobiDB-lite"/>
    </source>
</evidence>
<sequence length="169" mass="17373">MMRVSYRTALIAVTVLLAGCGGSKTRTVTGEDDQRVDVTTTAGGETKVTTTGADGSKGSYSTGGAWPKDAPEYAAAYPGAAVSGSFSGTSDGGSGSTVTFTTGDPPDKLVAFYRQRVEAAGMKQVSSFDAQGTQMTAWLDEPNGRQFSLQTTSAEGRTTATLIYGTKAP</sequence>
<evidence type="ECO:0008006" key="5">
    <source>
        <dbReference type="Google" id="ProtNLM"/>
    </source>
</evidence>
<dbReference type="PROSITE" id="PS51257">
    <property type="entry name" value="PROKAR_LIPOPROTEIN"/>
    <property type="match status" value="1"/>
</dbReference>
<organism evidence="3 4">
    <name type="scientific">Sphingomonas canadensis</name>
    <dbReference type="NCBI Taxonomy" id="1219257"/>
    <lineage>
        <taxon>Bacteria</taxon>
        <taxon>Pseudomonadati</taxon>
        <taxon>Pseudomonadota</taxon>
        <taxon>Alphaproteobacteria</taxon>
        <taxon>Sphingomonadales</taxon>
        <taxon>Sphingomonadaceae</taxon>
        <taxon>Sphingomonas</taxon>
    </lineage>
</organism>
<feature type="region of interest" description="Disordered" evidence="1">
    <location>
        <begin position="42"/>
        <end position="63"/>
    </location>
</feature>
<feature type="chain" id="PRO_5045221673" description="Lipoprotein" evidence="2">
    <location>
        <begin position="19"/>
        <end position="169"/>
    </location>
</feature>